<dbReference type="PANTHER" id="PTHR43289:SF6">
    <property type="entry name" value="SERINE_THREONINE-PROTEIN KINASE NEKL-3"/>
    <property type="match status" value="1"/>
</dbReference>
<gene>
    <name evidence="9" type="ORF">CAE01nite_35690</name>
</gene>
<organism evidence="9 10">
    <name type="scientific">Cellulomonas aerilata</name>
    <dbReference type="NCBI Taxonomy" id="515326"/>
    <lineage>
        <taxon>Bacteria</taxon>
        <taxon>Bacillati</taxon>
        <taxon>Actinomycetota</taxon>
        <taxon>Actinomycetes</taxon>
        <taxon>Micrococcales</taxon>
        <taxon>Cellulomonadaceae</taxon>
        <taxon>Cellulomonas</taxon>
    </lineage>
</organism>
<dbReference type="CDD" id="cd14014">
    <property type="entry name" value="STKc_PknB_like"/>
    <property type="match status" value="1"/>
</dbReference>
<dbReference type="GO" id="GO:0005524">
    <property type="term" value="F:ATP binding"/>
    <property type="evidence" value="ECO:0007669"/>
    <property type="project" value="UniProtKB-UniRule"/>
</dbReference>
<dbReference type="PROSITE" id="PS00107">
    <property type="entry name" value="PROTEIN_KINASE_ATP"/>
    <property type="match status" value="1"/>
</dbReference>
<evidence type="ECO:0000256" key="3">
    <source>
        <dbReference type="ARBA" id="ARBA00022679"/>
    </source>
</evidence>
<dbReference type="InterPro" id="IPR008271">
    <property type="entry name" value="Ser/Thr_kinase_AS"/>
</dbReference>
<evidence type="ECO:0000313" key="9">
    <source>
        <dbReference type="EMBL" id="GEO35844.1"/>
    </source>
</evidence>
<keyword evidence="6 7" id="KW-0067">ATP-binding</keyword>
<evidence type="ECO:0000256" key="2">
    <source>
        <dbReference type="ARBA" id="ARBA00022527"/>
    </source>
</evidence>
<dbReference type="OrthoDB" id="9762169at2"/>
<protein>
    <recommendedName>
        <fullName evidence="1">non-specific serine/threonine protein kinase</fullName>
        <ecNumber evidence="1">2.7.11.1</ecNumber>
    </recommendedName>
</protein>
<keyword evidence="2" id="KW-0723">Serine/threonine-protein kinase</keyword>
<dbReference type="InterPro" id="IPR017441">
    <property type="entry name" value="Protein_kinase_ATP_BS"/>
</dbReference>
<evidence type="ECO:0000256" key="6">
    <source>
        <dbReference type="ARBA" id="ARBA00022840"/>
    </source>
</evidence>
<evidence type="ECO:0000256" key="7">
    <source>
        <dbReference type="PROSITE-ProRule" id="PRU10141"/>
    </source>
</evidence>
<evidence type="ECO:0000259" key="8">
    <source>
        <dbReference type="PROSITE" id="PS50011"/>
    </source>
</evidence>
<dbReference type="SUPFAM" id="SSF56112">
    <property type="entry name" value="Protein kinase-like (PK-like)"/>
    <property type="match status" value="1"/>
</dbReference>
<dbReference type="Proteomes" id="UP000321181">
    <property type="component" value="Unassembled WGS sequence"/>
</dbReference>
<dbReference type="AlphaFoldDB" id="A0A512DH88"/>
<keyword evidence="5" id="KW-0418">Kinase</keyword>
<dbReference type="Gene3D" id="1.10.510.10">
    <property type="entry name" value="Transferase(Phosphotransferase) domain 1"/>
    <property type="match status" value="1"/>
</dbReference>
<dbReference type="EC" id="2.7.11.1" evidence="1"/>
<dbReference type="PROSITE" id="PS50011">
    <property type="entry name" value="PROTEIN_KINASE_DOM"/>
    <property type="match status" value="1"/>
</dbReference>
<sequence>MLDCAALVGTTLARRFRLESHLGSGGMGDVFRGTDRRLHRPVALKVFSLSDARVHDIRRYADEARVLAGLSHPGLVALYDVGADVGPGQEPLAFLVMELVEGPTLQQRIGQGPLSALEAADVGRQLADALGHAHGAGIVHRDIKPANVLITHEATFSGDVDAPVVTTKLADFGIAQATGRGSAGTGERPTEATLGTASYLSPEQALGEPMGPASDVYSLGLVLLESLTGERAYTGTPLTSSLARLLEPVEVPTRLGRGWSTLLTAMLSSDPARRPTTTAVADRLRTLRRPALEDQVADRLD</sequence>
<reference evidence="9 10" key="1">
    <citation type="submission" date="2019-07" db="EMBL/GenBank/DDBJ databases">
        <title>Whole genome shotgun sequence of Cellulomonas aerilata NBRC 106308.</title>
        <authorList>
            <person name="Hosoyama A."/>
            <person name="Uohara A."/>
            <person name="Ohji S."/>
            <person name="Ichikawa N."/>
        </authorList>
    </citation>
    <scope>NUCLEOTIDE SEQUENCE [LARGE SCALE GENOMIC DNA]</scope>
    <source>
        <strain evidence="9 10">NBRC 106308</strain>
    </source>
</reference>
<proteinExistence type="predicted"/>
<feature type="domain" description="Protein kinase" evidence="8">
    <location>
        <begin position="16"/>
        <end position="292"/>
    </location>
</feature>
<evidence type="ECO:0000256" key="5">
    <source>
        <dbReference type="ARBA" id="ARBA00022777"/>
    </source>
</evidence>
<evidence type="ECO:0000313" key="10">
    <source>
        <dbReference type="Proteomes" id="UP000321181"/>
    </source>
</evidence>
<dbReference type="RefSeq" id="WP_146906901.1">
    <property type="nucleotide sequence ID" value="NZ_BAAARM010000003.1"/>
</dbReference>
<dbReference type="InterPro" id="IPR000719">
    <property type="entry name" value="Prot_kinase_dom"/>
</dbReference>
<dbReference type="InterPro" id="IPR011009">
    <property type="entry name" value="Kinase-like_dom_sf"/>
</dbReference>
<dbReference type="EMBL" id="BJYY01000024">
    <property type="protein sequence ID" value="GEO35844.1"/>
    <property type="molecule type" value="Genomic_DNA"/>
</dbReference>
<keyword evidence="10" id="KW-1185">Reference proteome</keyword>
<evidence type="ECO:0000256" key="4">
    <source>
        <dbReference type="ARBA" id="ARBA00022741"/>
    </source>
</evidence>
<comment type="caution">
    <text evidence="9">The sequence shown here is derived from an EMBL/GenBank/DDBJ whole genome shotgun (WGS) entry which is preliminary data.</text>
</comment>
<dbReference type="PANTHER" id="PTHR43289">
    <property type="entry name" value="MITOGEN-ACTIVATED PROTEIN KINASE KINASE KINASE 20-RELATED"/>
    <property type="match status" value="1"/>
</dbReference>
<keyword evidence="4 7" id="KW-0547">Nucleotide-binding</keyword>
<feature type="binding site" evidence="7">
    <location>
        <position position="45"/>
    </location>
    <ligand>
        <name>ATP</name>
        <dbReference type="ChEBI" id="CHEBI:30616"/>
    </ligand>
</feature>
<keyword evidence="3" id="KW-0808">Transferase</keyword>
<name>A0A512DH88_9CELL</name>
<evidence type="ECO:0000256" key="1">
    <source>
        <dbReference type="ARBA" id="ARBA00012513"/>
    </source>
</evidence>
<dbReference type="GO" id="GO:0004674">
    <property type="term" value="F:protein serine/threonine kinase activity"/>
    <property type="evidence" value="ECO:0007669"/>
    <property type="project" value="UniProtKB-KW"/>
</dbReference>
<dbReference type="PROSITE" id="PS00108">
    <property type="entry name" value="PROTEIN_KINASE_ST"/>
    <property type="match status" value="1"/>
</dbReference>
<accession>A0A512DH88</accession>
<dbReference type="Pfam" id="PF00069">
    <property type="entry name" value="Pkinase"/>
    <property type="match status" value="1"/>
</dbReference>
<dbReference type="SMART" id="SM00220">
    <property type="entry name" value="S_TKc"/>
    <property type="match status" value="1"/>
</dbReference>
<dbReference type="Gene3D" id="3.30.200.20">
    <property type="entry name" value="Phosphorylase Kinase, domain 1"/>
    <property type="match status" value="1"/>
</dbReference>